<dbReference type="Proteomes" id="UP001242995">
    <property type="component" value="Unassembled WGS sequence"/>
</dbReference>
<dbReference type="Proteomes" id="UP001230951">
    <property type="component" value="Unassembled WGS sequence"/>
</dbReference>
<reference evidence="3 5" key="1">
    <citation type="submission" date="2023-07" db="EMBL/GenBank/DDBJ databases">
        <title>Sorghum-associated microbial communities from plants grown in Nebraska, USA.</title>
        <authorList>
            <person name="Schachtman D."/>
        </authorList>
    </citation>
    <scope>NUCLEOTIDE SEQUENCE</scope>
    <source>
        <strain evidence="3">DS1006</strain>
        <strain evidence="4 5">DS1016</strain>
    </source>
</reference>
<evidence type="ECO:0000256" key="1">
    <source>
        <dbReference type="SAM" id="MobiDB-lite"/>
    </source>
</evidence>
<name>A0AAW8DFM8_9MICC</name>
<dbReference type="InterPro" id="IPR029058">
    <property type="entry name" value="AB_hydrolase_fold"/>
</dbReference>
<evidence type="ECO:0000313" key="4">
    <source>
        <dbReference type="EMBL" id="MDQ0180864.1"/>
    </source>
</evidence>
<dbReference type="EMBL" id="JAUSTF010000004">
    <property type="protein sequence ID" value="MDQ0180864.1"/>
    <property type="molecule type" value="Genomic_DNA"/>
</dbReference>
<comment type="caution">
    <text evidence="3">The sequence shown here is derived from an EMBL/GenBank/DDBJ whole genome shotgun (WGS) entry which is preliminary data.</text>
</comment>
<dbReference type="InterPro" id="IPR010427">
    <property type="entry name" value="DUF1023"/>
</dbReference>
<accession>A0AAW8DFM8</accession>
<keyword evidence="5" id="KW-1185">Reference proteome</keyword>
<evidence type="ECO:0000313" key="3">
    <source>
        <dbReference type="EMBL" id="MDP9904707.1"/>
    </source>
</evidence>
<dbReference type="Pfam" id="PF06259">
    <property type="entry name" value="Abhydrolase_8"/>
    <property type="match status" value="1"/>
</dbReference>
<feature type="region of interest" description="Disordered" evidence="1">
    <location>
        <begin position="688"/>
        <end position="735"/>
    </location>
</feature>
<proteinExistence type="predicted"/>
<evidence type="ECO:0000313" key="5">
    <source>
        <dbReference type="Proteomes" id="UP001230951"/>
    </source>
</evidence>
<feature type="domain" description="DUF1023" evidence="2">
    <location>
        <begin position="422"/>
        <end position="605"/>
    </location>
</feature>
<evidence type="ECO:0000259" key="2">
    <source>
        <dbReference type="Pfam" id="PF06259"/>
    </source>
</evidence>
<dbReference type="AlphaFoldDB" id="A0AAW8DFM8"/>
<feature type="compositionally biased region" description="Basic and acidic residues" evidence="1">
    <location>
        <begin position="691"/>
        <end position="712"/>
    </location>
</feature>
<organism evidence="3 6">
    <name type="scientific">Arthrobacter bambusae</name>
    <dbReference type="NCBI Taxonomy" id="1338426"/>
    <lineage>
        <taxon>Bacteria</taxon>
        <taxon>Bacillati</taxon>
        <taxon>Actinomycetota</taxon>
        <taxon>Actinomycetes</taxon>
        <taxon>Micrococcales</taxon>
        <taxon>Micrococcaceae</taxon>
        <taxon>Arthrobacter</taxon>
    </lineage>
</organism>
<dbReference type="EMBL" id="JAUSRG010000003">
    <property type="protein sequence ID" value="MDP9904707.1"/>
    <property type="molecule type" value="Genomic_DNA"/>
</dbReference>
<gene>
    <name evidence="3" type="ORF">J2S90_001662</name>
    <name evidence="4" type="ORF">J2S93_002291</name>
</gene>
<dbReference type="Gene3D" id="3.40.50.1820">
    <property type="entry name" value="alpha/beta hydrolase"/>
    <property type="match status" value="1"/>
</dbReference>
<feature type="region of interest" description="Disordered" evidence="1">
    <location>
        <begin position="151"/>
        <end position="177"/>
    </location>
</feature>
<dbReference type="SUPFAM" id="SSF53474">
    <property type="entry name" value="alpha/beta-Hydrolases"/>
    <property type="match status" value="1"/>
</dbReference>
<evidence type="ECO:0000313" key="6">
    <source>
        <dbReference type="Proteomes" id="UP001242995"/>
    </source>
</evidence>
<dbReference type="RefSeq" id="WP_306960570.1">
    <property type="nucleotide sequence ID" value="NZ_JAUSRG010000003.1"/>
</dbReference>
<protein>
    <submittedName>
        <fullName evidence="3">Pimeloyl-ACP methyl ester carboxylesterase</fullName>
    </submittedName>
</protein>
<sequence>MGIVFDDGAADALISAADSADQALRSEGGMLGSAIDHAMEDFSGGYARLFVEACRARADDRGRLARVLAELADDVRDAKLKAQEEKSRQNDLDAWQQRTLVRGHDLLTGDLLHKSAALAGVIVDPMPSEMPVAAPTISAAFSARDRRRFAGGSGDAAKSSADPEKLRGFASQSRGSNNTLSAEYSRVSTAWSRFTASCSWVRIDAVSFVSGFEQLLSENAKDADWMERTAAAFEKAGGGSLADTALNGILIQYASPGQVSLTDIAALGAAQLKSWLGNVFNTALLKGLLSQPGLDPAVTAKWWNSLGQTVDAGEVTVGEKQLLLIDALPEIIGNLTGIPYGARDLANKRSLFAEKVRLDEALKNTPQYLDVNDPISGKSLHGLNQAWIDLHNQSQAIVAIELSLRPPKDGPARQLASFDPNNGKMLAAVALGNLDAAGNVTWNIPGMGTTAADGLESWTGSAQDLYDEQYNAMTPGERARGHAVISWVGYETPGMFPASLDVFKTDKALAGADKLATALDDFHLTRESQGSIAAIPKVDVVAHSYGTTTSAYALTRIAHKVDTVTFFGSAGIDRSAVPNAAAMHVAADASGAPEVYVTHATADQVAPIGILGSQPSSAPRADPIEPWFDGHVISAEGGYDPDTGHAYKRVTGHDAHGQKPSADLSGASVGHGYLDEGTESLHNIALSSTGHGKDIKPLIPLKDPELKQERHNTTVWGLHPDENDQPLKTLPGHKP</sequence>